<dbReference type="InterPro" id="IPR036396">
    <property type="entry name" value="Cyt_P450_sf"/>
</dbReference>
<keyword evidence="9" id="KW-0472">Membrane</keyword>
<keyword evidence="5 10" id="KW-0479">Metal-binding</keyword>
<evidence type="ECO:0000256" key="13">
    <source>
        <dbReference type="SAM" id="MobiDB-lite"/>
    </source>
</evidence>
<feature type="coiled-coil region" evidence="12">
    <location>
        <begin position="604"/>
        <end position="631"/>
    </location>
</feature>
<dbReference type="InterPro" id="IPR002401">
    <property type="entry name" value="Cyt_P450_E_grp-I"/>
</dbReference>
<evidence type="ECO:0000256" key="12">
    <source>
        <dbReference type="SAM" id="Coils"/>
    </source>
</evidence>
<dbReference type="FunFam" id="1.10.630.10:FF:000022">
    <property type="entry name" value="Taxadiene 5-alpha hydroxylase"/>
    <property type="match status" value="1"/>
</dbReference>
<evidence type="ECO:0000256" key="11">
    <source>
        <dbReference type="PROSITE-ProRule" id="PRU00047"/>
    </source>
</evidence>
<protein>
    <recommendedName>
        <fullName evidence="14">CCHC-type domain-containing protein</fullName>
    </recommendedName>
</protein>
<evidence type="ECO:0000256" key="7">
    <source>
        <dbReference type="ARBA" id="ARBA00023002"/>
    </source>
</evidence>
<evidence type="ECO:0000256" key="3">
    <source>
        <dbReference type="ARBA" id="ARBA00010617"/>
    </source>
</evidence>
<dbReference type="InterPro" id="IPR036875">
    <property type="entry name" value="Znf_CCHC_sf"/>
</dbReference>
<dbReference type="GO" id="GO:0008270">
    <property type="term" value="F:zinc ion binding"/>
    <property type="evidence" value="ECO:0007669"/>
    <property type="project" value="UniProtKB-KW"/>
</dbReference>
<organism evidence="15 16">
    <name type="scientific">Mikania micrantha</name>
    <name type="common">bitter vine</name>
    <dbReference type="NCBI Taxonomy" id="192012"/>
    <lineage>
        <taxon>Eukaryota</taxon>
        <taxon>Viridiplantae</taxon>
        <taxon>Streptophyta</taxon>
        <taxon>Embryophyta</taxon>
        <taxon>Tracheophyta</taxon>
        <taxon>Spermatophyta</taxon>
        <taxon>Magnoliopsida</taxon>
        <taxon>eudicotyledons</taxon>
        <taxon>Gunneridae</taxon>
        <taxon>Pentapetalae</taxon>
        <taxon>asterids</taxon>
        <taxon>campanulids</taxon>
        <taxon>Asterales</taxon>
        <taxon>Asteraceae</taxon>
        <taxon>Asteroideae</taxon>
        <taxon>Heliantheae alliance</taxon>
        <taxon>Eupatorieae</taxon>
        <taxon>Mikania</taxon>
    </lineage>
</organism>
<dbReference type="InterPro" id="IPR001128">
    <property type="entry name" value="Cyt_P450"/>
</dbReference>
<dbReference type="PRINTS" id="PR00463">
    <property type="entry name" value="EP450I"/>
</dbReference>
<evidence type="ECO:0000256" key="9">
    <source>
        <dbReference type="ARBA" id="ARBA00023136"/>
    </source>
</evidence>
<keyword evidence="16" id="KW-1185">Reference proteome</keyword>
<dbReference type="CDD" id="cd11043">
    <property type="entry name" value="CYP90-like"/>
    <property type="match status" value="1"/>
</dbReference>
<accession>A0A5N6P5Y9</accession>
<comment type="cofactor">
    <cofactor evidence="1 10">
        <name>heme</name>
        <dbReference type="ChEBI" id="CHEBI:30413"/>
    </cofactor>
</comment>
<evidence type="ECO:0000259" key="14">
    <source>
        <dbReference type="PROSITE" id="PS50158"/>
    </source>
</evidence>
<gene>
    <name evidence="15" type="ORF">E3N88_11970</name>
</gene>
<dbReference type="PRINTS" id="PR00385">
    <property type="entry name" value="P450"/>
</dbReference>
<proteinExistence type="inferred from homology"/>
<dbReference type="SMART" id="SM00343">
    <property type="entry name" value="ZnF_C2HC"/>
    <property type="match status" value="3"/>
</dbReference>
<evidence type="ECO:0000256" key="1">
    <source>
        <dbReference type="ARBA" id="ARBA00001971"/>
    </source>
</evidence>
<dbReference type="PANTHER" id="PTHR24286">
    <property type="entry name" value="CYTOCHROME P450 26"/>
    <property type="match status" value="1"/>
</dbReference>
<dbReference type="InterPro" id="IPR045358">
    <property type="entry name" value="Ty3_capsid"/>
</dbReference>
<feature type="domain" description="CCHC-type" evidence="14">
    <location>
        <begin position="922"/>
        <end position="937"/>
    </location>
</feature>
<dbReference type="GO" id="GO:0005506">
    <property type="term" value="F:iron ion binding"/>
    <property type="evidence" value="ECO:0007669"/>
    <property type="project" value="InterPro"/>
</dbReference>
<dbReference type="OrthoDB" id="1372046at2759"/>
<dbReference type="GO" id="GO:0003676">
    <property type="term" value="F:nucleic acid binding"/>
    <property type="evidence" value="ECO:0007669"/>
    <property type="project" value="InterPro"/>
</dbReference>
<comment type="subcellular location">
    <subcellularLocation>
        <location evidence="2">Membrane</location>
        <topology evidence="2">Single-pass membrane protein</topology>
    </subcellularLocation>
</comment>
<keyword evidence="11" id="KW-0863">Zinc-finger</keyword>
<comment type="similarity">
    <text evidence="3">Belongs to the cytochrome P450 family.</text>
</comment>
<feature type="region of interest" description="Disordered" evidence="13">
    <location>
        <begin position="873"/>
        <end position="899"/>
    </location>
</feature>
<dbReference type="SUPFAM" id="SSF48264">
    <property type="entry name" value="Cytochrome P450"/>
    <property type="match status" value="1"/>
</dbReference>
<dbReference type="Gene3D" id="4.10.60.10">
    <property type="entry name" value="Zinc finger, CCHC-type"/>
    <property type="match status" value="1"/>
</dbReference>
<evidence type="ECO:0000313" key="15">
    <source>
        <dbReference type="EMBL" id="KAD5960498.1"/>
    </source>
</evidence>
<evidence type="ECO:0000256" key="2">
    <source>
        <dbReference type="ARBA" id="ARBA00004167"/>
    </source>
</evidence>
<keyword evidence="8 10" id="KW-0408">Iron</keyword>
<keyword evidence="12" id="KW-0175">Coiled coil</keyword>
<feature type="binding site" description="axial binding residue" evidence="10">
    <location>
        <position position="425"/>
    </location>
    <ligand>
        <name>heme</name>
        <dbReference type="ChEBI" id="CHEBI:30413"/>
    </ligand>
    <ligandPart>
        <name>Fe</name>
        <dbReference type="ChEBI" id="CHEBI:18248"/>
    </ligandPart>
</feature>
<keyword evidence="11" id="KW-0862">Zinc</keyword>
<evidence type="ECO:0000256" key="6">
    <source>
        <dbReference type="ARBA" id="ARBA00022989"/>
    </source>
</evidence>
<dbReference type="SUPFAM" id="SSF57756">
    <property type="entry name" value="Retrovirus zinc finger-like domains"/>
    <property type="match status" value="1"/>
</dbReference>
<name>A0A5N6P5Y9_9ASTR</name>
<reference evidence="15 16" key="1">
    <citation type="submission" date="2019-05" db="EMBL/GenBank/DDBJ databases">
        <title>Mikania micrantha, genome provides insights into the molecular mechanism of rapid growth.</title>
        <authorList>
            <person name="Liu B."/>
        </authorList>
    </citation>
    <scope>NUCLEOTIDE SEQUENCE [LARGE SCALE GENOMIC DNA]</scope>
    <source>
        <strain evidence="15">NLD-2019</strain>
        <tissue evidence="15">Leaf</tissue>
    </source>
</reference>
<dbReference type="InterPro" id="IPR017972">
    <property type="entry name" value="Cyt_P450_CS"/>
</dbReference>
<dbReference type="Proteomes" id="UP000326396">
    <property type="component" value="Linkage Group LG14"/>
</dbReference>
<keyword evidence="6" id="KW-1133">Transmembrane helix</keyword>
<dbReference type="EMBL" id="SZYD01000006">
    <property type="protein sequence ID" value="KAD5960498.1"/>
    <property type="molecule type" value="Genomic_DNA"/>
</dbReference>
<keyword evidence="7" id="KW-0560">Oxidoreductase</keyword>
<dbReference type="AlphaFoldDB" id="A0A5N6P5Y9"/>
<dbReference type="GO" id="GO:0016125">
    <property type="term" value="P:sterol metabolic process"/>
    <property type="evidence" value="ECO:0007669"/>
    <property type="project" value="TreeGrafter"/>
</dbReference>
<evidence type="ECO:0000256" key="5">
    <source>
        <dbReference type="ARBA" id="ARBA00022723"/>
    </source>
</evidence>
<dbReference type="PROSITE" id="PS50158">
    <property type="entry name" value="ZF_CCHC"/>
    <property type="match status" value="2"/>
</dbReference>
<comment type="caution">
    <text evidence="15">The sequence shown here is derived from an EMBL/GenBank/DDBJ whole genome shotgun (WGS) entry which is preliminary data.</text>
</comment>
<evidence type="ECO:0000313" key="16">
    <source>
        <dbReference type="Proteomes" id="UP000326396"/>
    </source>
</evidence>
<evidence type="ECO:0000256" key="4">
    <source>
        <dbReference type="ARBA" id="ARBA00022692"/>
    </source>
</evidence>
<sequence length="996" mass="114256">MIQILTPILLFIIPYLFWKIYKNQKPATPKINLPPGSFGWPFIGESLDLLRAGWDGVPERFVQQRMEKHRSPLVFKTSLLGDRVAVLCGAAGNKFLFGNENKLVAAWWPLPVRKLFGKCLITSRGEEAKWMRKMLLSYLGPDAFASHYAATMDVVTRRHIELHWQGKDEVNVYQTVKLYAFELACRLFLSLEDPDHVAKLGSLFNIFLKGIIELPINFPGTRFYSSKKAVAAIRTELKTIIKTRRVELEERKASSSQDLLSHLLTSSDENGRYLTEMEIANNILLLLFAGHDTSTVSITLIMKTLGEHPHVYDNVLKEQYEILKAKEGGLLKWEDIQKMRYSWNVISEVLRLNPPVTGSFREALVDFEYAGYTIPKGWKLYWCAALVHKDEANFEDVTRFNPSRFEGAGPTPYTYVPFGGGPRMCLGKEFSRLEVLTFLHNIVTKFRWDLLIPDEKIEYDPMATPANGLPRILDEESHVEIEAAKKRKLEPVDDTIHYGEDIHIRPRGSSHYWQWFPDLIRSWVREERVPPPSATSSTTDIWTLPSLGYPLEQAFAAFVARMDREIRNMREAAGAITGLLESNNWIMDKWRSLKEELTRTDELHENLVEDVEMMRNAIIELTNRLQDAELLEALINTRITEAIANYTQTYQTGPHDPTGELVNPQMCTFKTFLHCKPHKFKGSEGAIGLLRWIEQLESVFERCNCPEENKVRYAIGTFESSALTWWNSIVQTLGLNTVNALTWNGFKILLQEEYCQSNETQRLEDEYGQLKMKGSNIEEYTTRFQQLARLLPHMATPPSKWIKRYIGGLVSQVRRLIISTNPITIQQAVQLAHQLTDQVMQRGTLPKRTLAAKVGDHKRKWDGIDAKNFTQPLFQQNRKQESNKTHHNTNKNQQSSGGYNGKYPKCNKCGFHHLGKQCDKYRCQRCRKIGHVAKDCRGKLQASSLNQNNTQKGCFECGLSGHFKKECPQLKKRRANDMITKGNNNNNTNVARTGLL</sequence>
<evidence type="ECO:0000256" key="8">
    <source>
        <dbReference type="ARBA" id="ARBA00023004"/>
    </source>
</evidence>
<keyword evidence="10" id="KW-0349">Heme</keyword>
<dbReference type="GO" id="GO:0004497">
    <property type="term" value="F:monooxygenase activity"/>
    <property type="evidence" value="ECO:0007669"/>
    <property type="project" value="InterPro"/>
</dbReference>
<dbReference type="GO" id="GO:0016705">
    <property type="term" value="F:oxidoreductase activity, acting on paired donors, with incorporation or reduction of molecular oxygen"/>
    <property type="evidence" value="ECO:0007669"/>
    <property type="project" value="InterPro"/>
</dbReference>
<dbReference type="Pfam" id="PF19259">
    <property type="entry name" value="Ty3_capsid"/>
    <property type="match status" value="1"/>
</dbReference>
<dbReference type="Gene3D" id="1.10.630.10">
    <property type="entry name" value="Cytochrome P450"/>
    <property type="match status" value="1"/>
</dbReference>
<dbReference type="GO" id="GO:0020037">
    <property type="term" value="F:heme binding"/>
    <property type="evidence" value="ECO:0007669"/>
    <property type="project" value="InterPro"/>
</dbReference>
<dbReference type="Pfam" id="PF00067">
    <property type="entry name" value="p450"/>
    <property type="match status" value="1"/>
</dbReference>
<dbReference type="GO" id="GO:0016020">
    <property type="term" value="C:membrane"/>
    <property type="evidence" value="ECO:0007669"/>
    <property type="project" value="UniProtKB-SubCell"/>
</dbReference>
<feature type="domain" description="CCHC-type" evidence="14">
    <location>
        <begin position="954"/>
        <end position="969"/>
    </location>
</feature>
<dbReference type="InterPro" id="IPR001878">
    <property type="entry name" value="Znf_CCHC"/>
</dbReference>
<dbReference type="PANTHER" id="PTHR24286:SF209">
    <property type="entry name" value="BETA-AMYRIN 28-OXIDASE-LIKE"/>
    <property type="match status" value="1"/>
</dbReference>
<dbReference type="PROSITE" id="PS00086">
    <property type="entry name" value="CYTOCHROME_P450"/>
    <property type="match status" value="1"/>
</dbReference>
<evidence type="ECO:0000256" key="10">
    <source>
        <dbReference type="PIRSR" id="PIRSR602401-1"/>
    </source>
</evidence>
<keyword evidence="4" id="KW-0812">Transmembrane</keyword>